<name>A0ACC0YA64_9ROSI</name>
<dbReference type="EMBL" id="CM047743">
    <property type="protein sequence ID" value="KAJ0031413.1"/>
    <property type="molecule type" value="Genomic_DNA"/>
</dbReference>
<organism evidence="1 2">
    <name type="scientific">Pistacia integerrima</name>
    <dbReference type="NCBI Taxonomy" id="434235"/>
    <lineage>
        <taxon>Eukaryota</taxon>
        <taxon>Viridiplantae</taxon>
        <taxon>Streptophyta</taxon>
        <taxon>Embryophyta</taxon>
        <taxon>Tracheophyta</taxon>
        <taxon>Spermatophyta</taxon>
        <taxon>Magnoliopsida</taxon>
        <taxon>eudicotyledons</taxon>
        <taxon>Gunneridae</taxon>
        <taxon>Pentapetalae</taxon>
        <taxon>rosids</taxon>
        <taxon>malvids</taxon>
        <taxon>Sapindales</taxon>
        <taxon>Anacardiaceae</taxon>
        <taxon>Pistacia</taxon>
    </lineage>
</organism>
<dbReference type="Proteomes" id="UP001163603">
    <property type="component" value="Chromosome 8"/>
</dbReference>
<proteinExistence type="predicted"/>
<sequence>MPSPTLYLKSPFESIFHKSPNYDKLRVFGCVCYPWLRPYLSYKLQPRSKSCIFIGYSNTHNAYKCLDPSTKKVYISHHVQFVENQFLFTFDFQSSNFDSIITK</sequence>
<protein>
    <submittedName>
        <fullName evidence="1">Uncharacterized protein</fullName>
    </submittedName>
</protein>
<accession>A0ACC0YA64</accession>
<evidence type="ECO:0000313" key="1">
    <source>
        <dbReference type="EMBL" id="KAJ0031413.1"/>
    </source>
</evidence>
<evidence type="ECO:0000313" key="2">
    <source>
        <dbReference type="Proteomes" id="UP001163603"/>
    </source>
</evidence>
<comment type="caution">
    <text evidence="1">The sequence shown here is derived from an EMBL/GenBank/DDBJ whole genome shotgun (WGS) entry which is preliminary data.</text>
</comment>
<gene>
    <name evidence="1" type="ORF">Pint_14099</name>
</gene>
<keyword evidence="2" id="KW-1185">Reference proteome</keyword>
<reference evidence="2" key="1">
    <citation type="journal article" date="2023" name="G3 (Bethesda)">
        <title>Genome assembly and association tests identify interacting loci associated with vigor, precocity, and sex in interspecific pistachio rootstocks.</title>
        <authorList>
            <person name="Palmer W."/>
            <person name="Jacygrad E."/>
            <person name="Sagayaradj S."/>
            <person name="Cavanaugh K."/>
            <person name="Han R."/>
            <person name="Bertier L."/>
            <person name="Beede B."/>
            <person name="Kafkas S."/>
            <person name="Golino D."/>
            <person name="Preece J."/>
            <person name="Michelmore R."/>
        </authorList>
    </citation>
    <scope>NUCLEOTIDE SEQUENCE [LARGE SCALE GENOMIC DNA]</scope>
</reference>